<protein>
    <submittedName>
        <fullName evidence="4">2OG-Fe(II) oxygenase</fullName>
    </submittedName>
</protein>
<dbReference type="InterPro" id="IPR005123">
    <property type="entry name" value="Oxoglu/Fe-dep_dioxygenase_dom"/>
</dbReference>
<feature type="domain" description="Fe2OG dioxygenase" evidence="3">
    <location>
        <begin position="191"/>
        <end position="284"/>
    </location>
</feature>
<sequence>MSLSKTQIATSDKVVANNSALQQARALALPSRNEMLKRAPTVQRFWDSNRVLLENAWQEWDELNKQLAEWVTESLISEPLRNAVALAWEDPAREQAVANLWEEVLPGVYQAQLFDVEKLHLLRAYLDGVADAGIPLRPPYGIALNRNGGMLDARSEGYLAAPAFQEFYNLIMDKYMRPISRMLFPEIMGFDTQTFGFSIQYQEGMDTSLRPHTDASAATMNVNLNLPGEAFKGSEVDFFNQETGKVTRTVFAPGVAMLHRGSVPHAAQPITGGSRTNMVLWLYGDRMQIPRGVSLTSMADAKSRWTVPSNPKDSFAPF</sequence>
<dbReference type="AlphaFoldDB" id="A0A4U0ZGF5"/>
<keyword evidence="5" id="KW-1185">Reference proteome</keyword>
<accession>A0A4U0ZGF5</accession>
<dbReference type="GO" id="GO:0016491">
    <property type="term" value="F:oxidoreductase activity"/>
    <property type="evidence" value="ECO:0007669"/>
    <property type="project" value="UniProtKB-KW"/>
</dbReference>
<dbReference type="RefSeq" id="WP_136780944.1">
    <property type="nucleotide sequence ID" value="NZ_SWCO01000001.1"/>
</dbReference>
<proteinExistence type="inferred from homology"/>
<dbReference type="Proteomes" id="UP000305471">
    <property type="component" value="Unassembled WGS sequence"/>
</dbReference>
<reference evidence="4 5" key="1">
    <citation type="submission" date="2019-04" db="EMBL/GenBank/DDBJ databases">
        <title>Alteromonas portus sp. nov., an alginate lyase-excreting marine bacterium.</title>
        <authorList>
            <person name="Huang H."/>
            <person name="Mo K."/>
            <person name="Bao S."/>
        </authorList>
    </citation>
    <scope>NUCLEOTIDE SEQUENCE [LARGE SCALE GENOMIC DNA]</scope>
    <source>
        <strain evidence="4 5">HB161718</strain>
    </source>
</reference>
<dbReference type="PANTHER" id="PTHR24014">
    <property type="entry name" value="2-OXOGLUTARATE AND IRON-DEPENDENT OXYGENASE DOMAIN-CONTAINING PROTEIN 2"/>
    <property type="match status" value="1"/>
</dbReference>
<dbReference type="EMBL" id="SWCO01000001">
    <property type="protein sequence ID" value="TKB05188.1"/>
    <property type="molecule type" value="Genomic_DNA"/>
</dbReference>
<dbReference type="OrthoDB" id="255432at2"/>
<evidence type="ECO:0000259" key="3">
    <source>
        <dbReference type="PROSITE" id="PS51471"/>
    </source>
</evidence>
<dbReference type="PANTHER" id="PTHR24014:SF4">
    <property type="entry name" value="2-OXOGLUTARATE AND IRON-DEPENDENT OXYGENASE DOMAIN-CONTAINING PROTEIN 2"/>
    <property type="match status" value="1"/>
</dbReference>
<dbReference type="PROSITE" id="PS51471">
    <property type="entry name" value="FE2OG_OXY"/>
    <property type="match status" value="1"/>
</dbReference>
<keyword evidence="2" id="KW-0408">Iron</keyword>
<keyword evidence="1" id="KW-0847">Vitamin C</keyword>
<dbReference type="GO" id="GO:0031418">
    <property type="term" value="F:L-ascorbic acid binding"/>
    <property type="evidence" value="ECO:0007669"/>
    <property type="project" value="UniProtKB-KW"/>
</dbReference>
<organism evidence="4 5">
    <name type="scientific">Alteromonas portus</name>
    <dbReference type="NCBI Taxonomy" id="2565549"/>
    <lineage>
        <taxon>Bacteria</taxon>
        <taxon>Pseudomonadati</taxon>
        <taxon>Pseudomonadota</taxon>
        <taxon>Gammaproteobacteria</taxon>
        <taxon>Alteromonadales</taxon>
        <taxon>Alteromonadaceae</taxon>
        <taxon>Alteromonas/Salinimonas group</taxon>
        <taxon>Alteromonas</taxon>
    </lineage>
</organism>
<gene>
    <name evidence="4" type="ORF">E5672_03640</name>
</gene>
<keyword evidence="2" id="KW-0479">Metal-binding</keyword>
<comment type="similarity">
    <text evidence="2">Belongs to the iron/ascorbate-dependent oxidoreductase family.</text>
</comment>
<comment type="caution">
    <text evidence="4">The sequence shown here is derived from an EMBL/GenBank/DDBJ whole genome shotgun (WGS) entry which is preliminary data.</text>
</comment>
<dbReference type="Gene3D" id="2.60.120.620">
    <property type="entry name" value="q2cbj1_9rhob like domain"/>
    <property type="match status" value="1"/>
</dbReference>
<name>A0A4U0ZGF5_9ALTE</name>
<dbReference type="GO" id="GO:0046872">
    <property type="term" value="F:metal ion binding"/>
    <property type="evidence" value="ECO:0007669"/>
    <property type="project" value="UniProtKB-KW"/>
</dbReference>
<evidence type="ECO:0000256" key="2">
    <source>
        <dbReference type="RuleBase" id="RU003682"/>
    </source>
</evidence>
<evidence type="ECO:0000313" key="5">
    <source>
        <dbReference type="Proteomes" id="UP000305471"/>
    </source>
</evidence>
<evidence type="ECO:0000256" key="1">
    <source>
        <dbReference type="ARBA" id="ARBA00022896"/>
    </source>
</evidence>
<keyword evidence="2" id="KW-0560">Oxidoreductase</keyword>
<evidence type="ECO:0000313" key="4">
    <source>
        <dbReference type="EMBL" id="TKB05188.1"/>
    </source>
</evidence>